<dbReference type="InterPro" id="IPR034683">
    <property type="entry name" value="IspD/TarI"/>
</dbReference>
<dbReference type="Gene3D" id="3.90.550.10">
    <property type="entry name" value="Spore Coat Polysaccharide Biosynthesis Protein SpsA, Chain A"/>
    <property type="match status" value="1"/>
</dbReference>
<dbReference type="InterPro" id="IPR001228">
    <property type="entry name" value="IspD"/>
</dbReference>
<evidence type="ECO:0000256" key="5">
    <source>
        <dbReference type="ARBA" id="ARBA00022695"/>
    </source>
</evidence>
<dbReference type="Pfam" id="PF01128">
    <property type="entry name" value="IspD"/>
    <property type="match status" value="1"/>
</dbReference>
<dbReference type="InterPro" id="IPR018294">
    <property type="entry name" value="ISPD_synthase_CS"/>
</dbReference>
<dbReference type="OrthoDB" id="9806837at2"/>
<dbReference type="CDD" id="cd02516">
    <property type="entry name" value="CDP-ME_synthetase"/>
    <property type="match status" value="1"/>
</dbReference>
<dbReference type="UniPathway" id="UPA00056">
    <property type="reaction ID" value="UER00093"/>
</dbReference>
<dbReference type="EC" id="2.7.7.60" evidence="7"/>
<evidence type="ECO:0000313" key="9">
    <source>
        <dbReference type="Proteomes" id="UP000265509"/>
    </source>
</evidence>
<keyword evidence="4 7" id="KW-0808">Transferase</keyword>
<evidence type="ECO:0000313" key="8">
    <source>
        <dbReference type="EMBL" id="RLQ22770.1"/>
    </source>
</evidence>
<feature type="site" description="Positions MEP for the nucleophilic attack" evidence="7">
    <location>
        <position position="155"/>
    </location>
</feature>
<keyword evidence="5 7" id="KW-0548">Nucleotidyltransferase</keyword>
<proteinExistence type="inferred from homology"/>
<evidence type="ECO:0000256" key="2">
    <source>
        <dbReference type="ARBA" id="ARBA00004787"/>
    </source>
</evidence>
<comment type="catalytic activity">
    <reaction evidence="1 7">
        <text>2-C-methyl-D-erythritol 4-phosphate + CTP + H(+) = 4-CDP-2-C-methyl-D-erythritol + diphosphate</text>
        <dbReference type="Rhea" id="RHEA:13429"/>
        <dbReference type="ChEBI" id="CHEBI:15378"/>
        <dbReference type="ChEBI" id="CHEBI:33019"/>
        <dbReference type="ChEBI" id="CHEBI:37563"/>
        <dbReference type="ChEBI" id="CHEBI:57823"/>
        <dbReference type="ChEBI" id="CHEBI:58262"/>
        <dbReference type="EC" id="2.7.7.60"/>
    </reaction>
</comment>
<feature type="site" description="Positions MEP for the nucleophilic attack" evidence="7">
    <location>
        <position position="211"/>
    </location>
</feature>
<accession>A0A3L7E235</accession>
<evidence type="ECO:0000256" key="1">
    <source>
        <dbReference type="ARBA" id="ARBA00001282"/>
    </source>
</evidence>
<gene>
    <name evidence="7" type="primary">ispD</name>
    <name evidence="8" type="ORF">DWB85_04800</name>
</gene>
<dbReference type="RefSeq" id="WP_117953076.1">
    <property type="nucleotide sequence ID" value="NZ_QRAN01000004.1"/>
</dbReference>
<dbReference type="PANTHER" id="PTHR32125:SF4">
    <property type="entry name" value="2-C-METHYL-D-ERYTHRITOL 4-PHOSPHATE CYTIDYLYLTRANSFERASE, CHLOROPLASTIC"/>
    <property type="match status" value="1"/>
</dbReference>
<sequence>MSAGLHGVIPAAGIGARMAAELPKQYLQIDGRTLLEISAQTLLRVPGMASLTIALHPDDDRARGLPLLQDLRVRFTTGGKERADSVLAALLAIAGDEQGWVLVHDAARPGLPLAAVQRLIERVVSAGQGGILALPVVDTVKQADARGRIEATLERGRLWRAQTPQMFRLGELTRALQQAVASGQAVTDEASAMEMAGHAVQLVPGSAANLKVTVPEDLALASWYLGAGENTCV</sequence>
<comment type="caution">
    <text evidence="8">The sequence shown here is derived from an EMBL/GenBank/DDBJ whole genome shotgun (WGS) entry which is preliminary data.</text>
</comment>
<evidence type="ECO:0000256" key="7">
    <source>
        <dbReference type="HAMAP-Rule" id="MF_00108"/>
    </source>
</evidence>
<feature type="site" description="Transition state stabilizer" evidence="7">
    <location>
        <position position="24"/>
    </location>
</feature>
<evidence type="ECO:0000256" key="3">
    <source>
        <dbReference type="ARBA" id="ARBA00009789"/>
    </source>
</evidence>
<dbReference type="InterPro" id="IPR029044">
    <property type="entry name" value="Nucleotide-diphossugar_trans"/>
</dbReference>
<organism evidence="8 9">
    <name type="scientific">Seongchinamella sediminis</name>
    <dbReference type="NCBI Taxonomy" id="2283635"/>
    <lineage>
        <taxon>Bacteria</taxon>
        <taxon>Pseudomonadati</taxon>
        <taxon>Pseudomonadota</taxon>
        <taxon>Gammaproteobacteria</taxon>
        <taxon>Cellvibrionales</taxon>
        <taxon>Halieaceae</taxon>
        <taxon>Seongchinamella</taxon>
    </lineage>
</organism>
<name>A0A3L7E235_9GAMM</name>
<keyword evidence="9" id="KW-1185">Reference proteome</keyword>
<reference evidence="8 9" key="1">
    <citation type="submission" date="2018-07" db="EMBL/GenBank/DDBJ databases">
        <title>Halioglobus sp. genome submission.</title>
        <authorList>
            <person name="Ye M.-Q."/>
            <person name="Du Z.-J."/>
        </authorList>
    </citation>
    <scope>NUCLEOTIDE SEQUENCE [LARGE SCALE GENOMIC DNA]</scope>
    <source>
        <strain evidence="8 9">U0301</strain>
    </source>
</reference>
<dbReference type="AlphaFoldDB" id="A0A3L7E235"/>
<dbReference type="EMBL" id="QRAN01000004">
    <property type="protein sequence ID" value="RLQ22770.1"/>
    <property type="molecule type" value="Genomic_DNA"/>
</dbReference>
<dbReference type="NCBIfam" id="TIGR00453">
    <property type="entry name" value="ispD"/>
    <property type="match status" value="1"/>
</dbReference>
<dbReference type="Proteomes" id="UP000265509">
    <property type="component" value="Unassembled WGS sequence"/>
</dbReference>
<comment type="similarity">
    <text evidence="3 7">Belongs to the IspD/TarI cytidylyltransferase family. IspD subfamily.</text>
</comment>
<protein>
    <recommendedName>
        <fullName evidence="7">2-C-methyl-D-erythritol 4-phosphate cytidylyltransferase</fullName>
        <ecNumber evidence="7">2.7.7.60</ecNumber>
    </recommendedName>
    <alternativeName>
        <fullName evidence="7">4-diphosphocytidyl-2C-methyl-D-erythritol synthase</fullName>
    </alternativeName>
    <alternativeName>
        <fullName evidence="7">MEP cytidylyltransferase</fullName>
        <shortName evidence="7">MCT</shortName>
    </alternativeName>
</protein>
<evidence type="ECO:0000256" key="6">
    <source>
        <dbReference type="ARBA" id="ARBA00023229"/>
    </source>
</evidence>
<dbReference type="SUPFAM" id="SSF53448">
    <property type="entry name" value="Nucleotide-diphospho-sugar transferases"/>
    <property type="match status" value="1"/>
</dbReference>
<dbReference type="PROSITE" id="PS01295">
    <property type="entry name" value="ISPD"/>
    <property type="match status" value="1"/>
</dbReference>
<comment type="pathway">
    <text evidence="2 7">Isoprenoid biosynthesis; isopentenyl diphosphate biosynthesis via DXP pathway; isopentenyl diphosphate from 1-deoxy-D-xylulose 5-phosphate: step 2/6.</text>
</comment>
<keyword evidence="6 7" id="KW-0414">Isoprene biosynthesis</keyword>
<comment type="function">
    <text evidence="7">Catalyzes the formation of 4-diphosphocytidyl-2-C-methyl-D-erythritol from CTP and 2-C-methyl-D-erythritol 4-phosphate (MEP).</text>
</comment>
<dbReference type="GO" id="GO:0019288">
    <property type="term" value="P:isopentenyl diphosphate biosynthetic process, methylerythritol 4-phosphate pathway"/>
    <property type="evidence" value="ECO:0007669"/>
    <property type="project" value="UniProtKB-UniRule"/>
</dbReference>
<dbReference type="FunFam" id="3.90.550.10:FF:000003">
    <property type="entry name" value="2-C-methyl-D-erythritol 4-phosphate cytidylyltransferase"/>
    <property type="match status" value="1"/>
</dbReference>
<dbReference type="InterPro" id="IPR050088">
    <property type="entry name" value="IspD/TarI_cytidylyltransf_bact"/>
</dbReference>
<feature type="site" description="Transition state stabilizer" evidence="7">
    <location>
        <position position="17"/>
    </location>
</feature>
<dbReference type="PANTHER" id="PTHR32125">
    <property type="entry name" value="2-C-METHYL-D-ERYTHRITOL 4-PHOSPHATE CYTIDYLYLTRANSFERASE, CHLOROPLASTIC"/>
    <property type="match status" value="1"/>
</dbReference>
<dbReference type="HAMAP" id="MF_00108">
    <property type="entry name" value="IspD"/>
    <property type="match status" value="1"/>
</dbReference>
<dbReference type="GO" id="GO:0050518">
    <property type="term" value="F:2-C-methyl-D-erythritol 4-phosphate cytidylyltransferase activity"/>
    <property type="evidence" value="ECO:0007669"/>
    <property type="project" value="UniProtKB-UniRule"/>
</dbReference>
<evidence type="ECO:0000256" key="4">
    <source>
        <dbReference type="ARBA" id="ARBA00022679"/>
    </source>
</evidence>